<evidence type="ECO:0000256" key="1">
    <source>
        <dbReference type="ARBA" id="ARBA00023015"/>
    </source>
</evidence>
<name>A0ABU1NP05_9BACL</name>
<dbReference type="PANTHER" id="PTHR30146">
    <property type="entry name" value="LACI-RELATED TRANSCRIPTIONAL REPRESSOR"/>
    <property type="match status" value="1"/>
</dbReference>
<dbReference type="SMART" id="SM00354">
    <property type="entry name" value="HTH_LACI"/>
    <property type="match status" value="1"/>
</dbReference>
<evidence type="ECO:0000256" key="3">
    <source>
        <dbReference type="ARBA" id="ARBA00023163"/>
    </source>
</evidence>
<sequence>MVTLKDIAEKTNLSVTTVSRVVNFNDTSICSEESQKLIWSLVESMNYKVKNKKPKPSKDGDTQGGYKLAYVLGQSSYAAQGSYGYHIIKGIESETVKSGSSISFNCLNLDLYKPEELCDRLLESGVHAVVWVAGTEEEYLNMLKNKHIQVTVAGIEPSYFPEHVDYVGVDFYPETLKWLKTKFVNQFERVGYIGPTYSSRYEAFVDANKILDKKVDPAFIVAHDEWDAGAAKTAMSAYLEGNNQLPEAFFAASDIIAIGAMNAFRDHGIQVPEKVKILGFDNNEMAAYLTPGLTTIGVPTFEIGVMAVQAAISRLKEDRGFPVRYILPTRFVERQTL</sequence>
<dbReference type="Pfam" id="PF00356">
    <property type="entry name" value="LacI"/>
    <property type="match status" value="1"/>
</dbReference>
<dbReference type="SUPFAM" id="SSF53822">
    <property type="entry name" value="Periplasmic binding protein-like I"/>
    <property type="match status" value="1"/>
</dbReference>
<dbReference type="InterPro" id="IPR010982">
    <property type="entry name" value="Lambda_DNA-bd_dom_sf"/>
</dbReference>
<organism evidence="5 6">
    <name type="scientific">Paenibacillus qinlingensis</name>
    <dbReference type="NCBI Taxonomy" id="1837343"/>
    <lineage>
        <taxon>Bacteria</taxon>
        <taxon>Bacillati</taxon>
        <taxon>Bacillota</taxon>
        <taxon>Bacilli</taxon>
        <taxon>Bacillales</taxon>
        <taxon>Paenibacillaceae</taxon>
        <taxon>Paenibacillus</taxon>
    </lineage>
</organism>
<dbReference type="Gene3D" id="3.40.50.2300">
    <property type="match status" value="2"/>
</dbReference>
<keyword evidence="2" id="KW-0238">DNA-binding</keyword>
<feature type="domain" description="HTH lacI-type" evidence="4">
    <location>
        <begin position="1"/>
        <end position="60"/>
    </location>
</feature>
<dbReference type="InterPro" id="IPR000843">
    <property type="entry name" value="HTH_LacI"/>
</dbReference>
<dbReference type="CDD" id="cd01392">
    <property type="entry name" value="HTH_LacI"/>
    <property type="match status" value="1"/>
</dbReference>
<accession>A0ABU1NP05</accession>
<proteinExistence type="predicted"/>
<protein>
    <submittedName>
        <fullName evidence="5">LacI family transcriptional regulator</fullName>
    </submittedName>
</protein>
<keyword evidence="1" id="KW-0805">Transcription regulation</keyword>
<dbReference type="InterPro" id="IPR028082">
    <property type="entry name" value="Peripla_BP_I"/>
</dbReference>
<dbReference type="SUPFAM" id="SSF47413">
    <property type="entry name" value="lambda repressor-like DNA-binding domains"/>
    <property type="match status" value="1"/>
</dbReference>
<dbReference type="Proteomes" id="UP001267290">
    <property type="component" value="Unassembled WGS sequence"/>
</dbReference>
<evidence type="ECO:0000259" key="4">
    <source>
        <dbReference type="SMART" id="SM00354"/>
    </source>
</evidence>
<reference evidence="5 6" key="1">
    <citation type="submission" date="2023-07" db="EMBL/GenBank/DDBJ databases">
        <title>Sorghum-associated microbial communities from plants grown in Nebraska, USA.</title>
        <authorList>
            <person name="Schachtman D."/>
        </authorList>
    </citation>
    <scope>NUCLEOTIDE SEQUENCE [LARGE SCALE GENOMIC DNA]</scope>
    <source>
        <strain evidence="5 6">CC258</strain>
    </source>
</reference>
<evidence type="ECO:0000313" key="5">
    <source>
        <dbReference type="EMBL" id="MDR6549109.1"/>
    </source>
</evidence>
<dbReference type="EMBL" id="JAVDSB010000001">
    <property type="protein sequence ID" value="MDR6549109.1"/>
    <property type="molecule type" value="Genomic_DNA"/>
</dbReference>
<keyword evidence="6" id="KW-1185">Reference proteome</keyword>
<keyword evidence="3" id="KW-0804">Transcription</keyword>
<comment type="caution">
    <text evidence="5">The sequence shown here is derived from an EMBL/GenBank/DDBJ whole genome shotgun (WGS) entry which is preliminary data.</text>
</comment>
<dbReference type="Pfam" id="PF13377">
    <property type="entry name" value="Peripla_BP_3"/>
    <property type="match status" value="1"/>
</dbReference>
<evidence type="ECO:0000256" key="2">
    <source>
        <dbReference type="ARBA" id="ARBA00023125"/>
    </source>
</evidence>
<dbReference type="RefSeq" id="WP_310222821.1">
    <property type="nucleotide sequence ID" value="NZ_JAVDSB010000001.1"/>
</dbReference>
<dbReference type="PANTHER" id="PTHR30146:SF109">
    <property type="entry name" value="HTH-TYPE TRANSCRIPTIONAL REGULATOR GALS"/>
    <property type="match status" value="1"/>
</dbReference>
<gene>
    <name evidence="5" type="ORF">J2736_000292</name>
</gene>
<evidence type="ECO:0000313" key="6">
    <source>
        <dbReference type="Proteomes" id="UP001267290"/>
    </source>
</evidence>
<dbReference type="InterPro" id="IPR046335">
    <property type="entry name" value="LacI/GalR-like_sensor"/>
</dbReference>
<dbReference type="Gene3D" id="1.10.260.40">
    <property type="entry name" value="lambda repressor-like DNA-binding domains"/>
    <property type="match status" value="1"/>
</dbReference>